<accession>A0A5C5FQ08</accession>
<dbReference type="EMBL" id="SOZI01000118">
    <property type="protein sequence ID" value="TNY18880.1"/>
    <property type="molecule type" value="Genomic_DNA"/>
</dbReference>
<dbReference type="AlphaFoldDB" id="A0A5C5FQ08"/>
<dbReference type="OrthoDB" id="1724197at2759"/>
<keyword evidence="6" id="KW-1185">Reference proteome</keyword>
<name>A0A5C5FQ08_9BASI</name>
<comment type="caution">
    <text evidence="5">The sequence shown here is derived from an EMBL/GenBank/DDBJ whole genome shotgun (WGS) entry which is preliminary data.</text>
</comment>
<protein>
    <submittedName>
        <fullName evidence="5">Surface antigen-domain-containing protein</fullName>
    </submittedName>
</protein>
<keyword evidence="2" id="KW-0472">Membrane</keyword>
<dbReference type="InterPro" id="IPR000184">
    <property type="entry name" value="Bac_surfAg_D15"/>
</dbReference>
<evidence type="ECO:0000256" key="1">
    <source>
        <dbReference type="ARBA" id="ARBA00004370"/>
    </source>
</evidence>
<proteinExistence type="predicted"/>
<feature type="domain" description="Bacterial surface antigen (D15)" evidence="4">
    <location>
        <begin position="1"/>
        <end position="142"/>
    </location>
</feature>
<dbReference type="GO" id="GO:0019867">
    <property type="term" value="C:outer membrane"/>
    <property type="evidence" value="ECO:0007669"/>
    <property type="project" value="InterPro"/>
</dbReference>
<gene>
    <name evidence="5" type="ORF">DMC30DRAFT_418447</name>
</gene>
<feature type="non-terminal residue" evidence="5">
    <location>
        <position position="1"/>
    </location>
</feature>
<feature type="domain" description="Bacterial surface antigen (D15)" evidence="4">
    <location>
        <begin position="171"/>
        <end position="244"/>
    </location>
</feature>
<dbReference type="Proteomes" id="UP000311382">
    <property type="component" value="Unassembled WGS sequence"/>
</dbReference>
<evidence type="ECO:0000313" key="5">
    <source>
        <dbReference type="EMBL" id="TNY18880.1"/>
    </source>
</evidence>
<evidence type="ECO:0000256" key="2">
    <source>
        <dbReference type="ARBA" id="ARBA00023136"/>
    </source>
</evidence>
<organism evidence="5 6">
    <name type="scientific">Rhodotorula diobovata</name>
    <dbReference type="NCBI Taxonomy" id="5288"/>
    <lineage>
        <taxon>Eukaryota</taxon>
        <taxon>Fungi</taxon>
        <taxon>Dikarya</taxon>
        <taxon>Basidiomycota</taxon>
        <taxon>Pucciniomycotina</taxon>
        <taxon>Microbotryomycetes</taxon>
        <taxon>Sporidiobolales</taxon>
        <taxon>Sporidiobolaceae</taxon>
        <taxon>Rhodotorula</taxon>
    </lineage>
</organism>
<sequence length="245" mass="25714">SALSHTFTRDTRDDPFVSTRGAFVKLKQEYAGLGGDAHFVKLEQEGSVARSLGRGYSLSLSGRSGFLFPLSAVGSASPSSSSSSSSSASTNPRTSLFPDRFHLGGPTSVRSFRLHSLGPRDLGDYVGGDAFYALGASLLTPFAVPTPWRRRRAGGGGGGEEDKDGRWWSSENLRGHAWVNAGKLVGSGQPASSLVSTPPSLTAGVGLMYRHSLVRIEANVGVPLVHTQGEGAVKGFQFGLGLSFL</sequence>
<reference evidence="5 6" key="1">
    <citation type="submission" date="2019-03" db="EMBL/GenBank/DDBJ databases">
        <title>Rhodosporidium diobovatum UCD-FST 08-225 genome sequencing, assembly, and annotation.</title>
        <authorList>
            <person name="Fakankun I.U."/>
            <person name="Fristensky B."/>
            <person name="Levin D.B."/>
        </authorList>
    </citation>
    <scope>NUCLEOTIDE SEQUENCE [LARGE SCALE GENOMIC DNA]</scope>
    <source>
        <strain evidence="5 6">UCD-FST 08-225</strain>
    </source>
</reference>
<dbReference type="STRING" id="5288.A0A5C5FQ08"/>
<evidence type="ECO:0000256" key="3">
    <source>
        <dbReference type="SAM" id="MobiDB-lite"/>
    </source>
</evidence>
<feature type="compositionally biased region" description="Low complexity" evidence="3">
    <location>
        <begin position="77"/>
        <end position="89"/>
    </location>
</feature>
<evidence type="ECO:0000313" key="6">
    <source>
        <dbReference type="Proteomes" id="UP000311382"/>
    </source>
</evidence>
<dbReference type="Gene3D" id="2.40.160.50">
    <property type="entry name" value="membrane protein fhac: a member of the omp85/tpsb transporter family"/>
    <property type="match status" value="1"/>
</dbReference>
<dbReference type="Pfam" id="PF01103">
    <property type="entry name" value="Omp85"/>
    <property type="match status" value="2"/>
</dbReference>
<comment type="subcellular location">
    <subcellularLocation>
        <location evidence="1">Membrane</location>
    </subcellularLocation>
</comment>
<evidence type="ECO:0000259" key="4">
    <source>
        <dbReference type="Pfam" id="PF01103"/>
    </source>
</evidence>
<feature type="region of interest" description="Disordered" evidence="3">
    <location>
        <begin position="77"/>
        <end position="102"/>
    </location>
</feature>